<evidence type="ECO:0008006" key="4">
    <source>
        <dbReference type="Google" id="ProtNLM"/>
    </source>
</evidence>
<comment type="caution">
    <text evidence="2">The sequence shown here is derived from an EMBL/GenBank/DDBJ whole genome shotgun (WGS) entry which is preliminary data.</text>
</comment>
<feature type="region of interest" description="Disordered" evidence="1">
    <location>
        <begin position="1"/>
        <end position="36"/>
    </location>
</feature>
<gene>
    <name evidence="2" type="ORF">R2G56_01450</name>
</gene>
<evidence type="ECO:0000313" key="2">
    <source>
        <dbReference type="EMBL" id="MDV6224939.1"/>
    </source>
</evidence>
<evidence type="ECO:0000313" key="3">
    <source>
        <dbReference type="Proteomes" id="UP001185659"/>
    </source>
</evidence>
<reference evidence="2 3" key="1">
    <citation type="submission" date="2023-10" db="EMBL/GenBank/DDBJ databases">
        <authorList>
            <person name="Venkata Ramana C."/>
            <person name="Sasikala C."/>
            <person name="Dhurka M."/>
        </authorList>
    </citation>
    <scope>NUCLEOTIDE SEQUENCE [LARGE SCALE GENOMIC DNA]</scope>
    <source>
        <strain evidence="2 3">KCTC 32151</strain>
    </source>
</reference>
<proteinExistence type="predicted"/>
<organism evidence="2 3">
    <name type="scientific">Nitratireductor aquimarinus</name>
    <dbReference type="NCBI Taxonomy" id="889300"/>
    <lineage>
        <taxon>Bacteria</taxon>
        <taxon>Pseudomonadati</taxon>
        <taxon>Pseudomonadota</taxon>
        <taxon>Alphaproteobacteria</taxon>
        <taxon>Hyphomicrobiales</taxon>
        <taxon>Phyllobacteriaceae</taxon>
        <taxon>Nitratireductor</taxon>
    </lineage>
</organism>
<dbReference type="RefSeq" id="WP_317560245.1">
    <property type="nucleotide sequence ID" value="NZ_JAWLIP010000001.1"/>
</dbReference>
<evidence type="ECO:0000256" key="1">
    <source>
        <dbReference type="SAM" id="MobiDB-lite"/>
    </source>
</evidence>
<protein>
    <recommendedName>
        <fullName evidence="4">PilZ domain-containing protein</fullName>
    </recommendedName>
</protein>
<name>A0ABU4AFD3_9HYPH</name>
<dbReference type="Proteomes" id="UP001185659">
    <property type="component" value="Unassembled WGS sequence"/>
</dbReference>
<keyword evidence="3" id="KW-1185">Reference proteome</keyword>
<sequence length="106" mass="11920">MMSDVKRPVDERRVGEKLADADRPFPSERRAAGREGATRHARLFWNHGGCMLLGVVLDQNAHGARIRFGDICAVPDAFYIEIEGSDRVRPAVIRWRSLTEIGVAFE</sequence>
<dbReference type="EMBL" id="JAWLIP010000001">
    <property type="protein sequence ID" value="MDV6224939.1"/>
    <property type="molecule type" value="Genomic_DNA"/>
</dbReference>
<dbReference type="SUPFAM" id="SSF141371">
    <property type="entry name" value="PilZ domain-like"/>
    <property type="match status" value="1"/>
</dbReference>
<accession>A0ABU4AFD3</accession>